<protein>
    <submittedName>
        <fullName evidence="1">Uncharacterized protein</fullName>
    </submittedName>
</protein>
<dbReference type="EMBL" id="KV419422">
    <property type="protein sequence ID" value="KZS90224.1"/>
    <property type="molecule type" value="Genomic_DNA"/>
</dbReference>
<name>A0A164R3R1_9AGAM</name>
<proteinExistence type="predicted"/>
<keyword evidence="2" id="KW-1185">Reference proteome</keyword>
<evidence type="ECO:0000313" key="1">
    <source>
        <dbReference type="EMBL" id="KZS90224.1"/>
    </source>
</evidence>
<gene>
    <name evidence="1" type="ORF">SISNIDRAFT_457733</name>
</gene>
<dbReference type="Proteomes" id="UP000076722">
    <property type="component" value="Unassembled WGS sequence"/>
</dbReference>
<sequence length="157" mass="17109">MWLDSVPYLRVLYPGLLTRLTNKYEGVVQNLKKAKAISSLFLAVTTVVESRSTCSASRQHRSPCTETRLSLHRKGYVPSDTAIGFCRCCGSGAHVSGFGRIPSDVRRSSIKFLCRERGLRLFDALANGTRLSLLIDSVLVARSSGASGFSTLVLLLA</sequence>
<dbReference type="AlphaFoldDB" id="A0A164R3R1"/>
<accession>A0A164R3R1</accession>
<evidence type="ECO:0000313" key="2">
    <source>
        <dbReference type="Proteomes" id="UP000076722"/>
    </source>
</evidence>
<organism evidence="1 2">
    <name type="scientific">Sistotremastrum niveocremeum HHB9708</name>
    <dbReference type="NCBI Taxonomy" id="1314777"/>
    <lineage>
        <taxon>Eukaryota</taxon>
        <taxon>Fungi</taxon>
        <taxon>Dikarya</taxon>
        <taxon>Basidiomycota</taxon>
        <taxon>Agaricomycotina</taxon>
        <taxon>Agaricomycetes</taxon>
        <taxon>Sistotremastrales</taxon>
        <taxon>Sistotremastraceae</taxon>
        <taxon>Sertulicium</taxon>
        <taxon>Sertulicium niveocremeum</taxon>
    </lineage>
</organism>
<reference evidence="1 2" key="1">
    <citation type="journal article" date="2016" name="Mol. Biol. Evol.">
        <title>Comparative Genomics of Early-Diverging Mushroom-Forming Fungi Provides Insights into the Origins of Lignocellulose Decay Capabilities.</title>
        <authorList>
            <person name="Nagy L.G."/>
            <person name="Riley R."/>
            <person name="Tritt A."/>
            <person name="Adam C."/>
            <person name="Daum C."/>
            <person name="Floudas D."/>
            <person name="Sun H."/>
            <person name="Yadav J.S."/>
            <person name="Pangilinan J."/>
            <person name="Larsson K.H."/>
            <person name="Matsuura K."/>
            <person name="Barry K."/>
            <person name="Labutti K."/>
            <person name="Kuo R."/>
            <person name="Ohm R.A."/>
            <person name="Bhattacharya S.S."/>
            <person name="Shirouzu T."/>
            <person name="Yoshinaga Y."/>
            <person name="Martin F.M."/>
            <person name="Grigoriev I.V."/>
            <person name="Hibbett D.S."/>
        </authorList>
    </citation>
    <scope>NUCLEOTIDE SEQUENCE [LARGE SCALE GENOMIC DNA]</scope>
    <source>
        <strain evidence="1 2">HHB9708</strain>
    </source>
</reference>